<accession>A0AAW1XMW0</accession>
<evidence type="ECO:0000256" key="6">
    <source>
        <dbReference type="ARBA" id="ARBA00022989"/>
    </source>
</evidence>
<dbReference type="EMBL" id="JBEDUW010000003">
    <property type="protein sequence ID" value="KAK9937699.1"/>
    <property type="molecule type" value="Genomic_DNA"/>
</dbReference>
<evidence type="ECO:0000256" key="8">
    <source>
        <dbReference type="ARBA" id="ARBA00023004"/>
    </source>
</evidence>
<dbReference type="InterPro" id="IPR001128">
    <property type="entry name" value="Cyt_P450"/>
</dbReference>
<comment type="caution">
    <text evidence="14">The sequence shown here is derived from an EMBL/GenBank/DDBJ whole genome shotgun (WGS) entry which is preliminary data.</text>
</comment>
<gene>
    <name evidence="14" type="ORF">M0R45_014472</name>
</gene>
<comment type="similarity">
    <text evidence="2 12">Belongs to the cytochrome P450 family.</text>
</comment>
<protein>
    <submittedName>
        <fullName evidence="14">Uncharacterized protein</fullName>
    </submittedName>
</protein>
<keyword evidence="9 12" id="KW-0503">Monooxygenase</keyword>
<dbReference type="Proteomes" id="UP001457282">
    <property type="component" value="Unassembled WGS sequence"/>
</dbReference>
<evidence type="ECO:0000313" key="15">
    <source>
        <dbReference type="Proteomes" id="UP001457282"/>
    </source>
</evidence>
<evidence type="ECO:0000256" key="11">
    <source>
        <dbReference type="PIRSR" id="PIRSR602401-1"/>
    </source>
</evidence>
<evidence type="ECO:0000256" key="2">
    <source>
        <dbReference type="ARBA" id="ARBA00010617"/>
    </source>
</evidence>
<organism evidence="14 15">
    <name type="scientific">Rubus argutus</name>
    <name type="common">Southern blackberry</name>
    <dbReference type="NCBI Taxonomy" id="59490"/>
    <lineage>
        <taxon>Eukaryota</taxon>
        <taxon>Viridiplantae</taxon>
        <taxon>Streptophyta</taxon>
        <taxon>Embryophyta</taxon>
        <taxon>Tracheophyta</taxon>
        <taxon>Spermatophyta</taxon>
        <taxon>Magnoliopsida</taxon>
        <taxon>eudicotyledons</taxon>
        <taxon>Gunneridae</taxon>
        <taxon>Pentapetalae</taxon>
        <taxon>rosids</taxon>
        <taxon>fabids</taxon>
        <taxon>Rosales</taxon>
        <taxon>Rosaceae</taxon>
        <taxon>Rosoideae</taxon>
        <taxon>Rosoideae incertae sedis</taxon>
        <taxon>Rubus</taxon>
    </lineage>
</organism>
<dbReference type="FunFam" id="1.10.630.10:FF:000029">
    <property type="entry name" value="Cytochrome P450 734A1"/>
    <property type="match status" value="1"/>
</dbReference>
<sequence>MAATMPTWVALSLVFVSIIVRWLWSVLDWLWFKPKKLERCLREQGLKGNSYKFLYGDLKENAALLAQASSNPMNLSTSHDIVPRVTPFDDQTMKTYGKDSFLWIGTSPMVNITNPEDVKVVLTKRDDFPKPESSPLTKLLAQGIAAYEGEKWAKHRRIINPTFHLEKLKGMLPAFHQSCDEMIQEWENSVSKGGSSCELDVFPSLQHLTTDVISRTTFGSSYQEGRKIFELLKEQEGHALKAVHTIFIPGWRFLPTKMNKRMKQIDKEIKGLLKGIINKREQAIKAGEATKNDLLGALMESNLKDIQEHGKNNKNVGMSIEDVIEECKLFYFAGQETTSVLLVWTMILLCQNQNWQDQARQEVLQVFGSNKPHFDGLTHLKVVNMIFLEVLRLYPPLVMMSRTVPKKTQLAKFSLPAGVEVGLPTLLIHHDKELWGDDANEYKPERFSEGVLKATKGQLSFFPFGAGPRICVGQNFAMIEAKLALSLILQHFTFELSPSYTHAPSSLITLQPQYGAPIILHKR</sequence>
<keyword evidence="8 11" id="KW-0408">Iron</keyword>
<dbReference type="GO" id="GO:0004497">
    <property type="term" value="F:monooxygenase activity"/>
    <property type="evidence" value="ECO:0007669"/>
    <property type="project" value="UniProtKB-KW"/>
</dbReference>
<evidence type="ECO:0000256" key="7">
    <source>
        <dbReference type="ARBA" id="ARBA00023002"/>
    </source>
</evidence>
<dbReference type="GO" id="GO:0020037">
    <property type="term" value="F:heme binding"/>
    <property type="evidence" value="ECO:0007669"/>
    <property type="project" value="InterPro"/>
</dbReference>
<keyword evidence="10 13" id="KW-0472">Membrane</keyword>
<dbReference type="PRINTS" id="PR00463">
    <property type="entry name" value="EP450I"/>
</dbReference>
<dbReference type="GO" id="GO:0016705">
    <property type="term" value="F:oxidoreductase activity, acting on paired donors, with incorporation or reduction of molecular oxygen"/>
    <property type="evidence" value="ECO:0007669"/>
    <property type="project" value="InterPro"/>
</dbReference>
<feature type="transmembrane region" description="Helical" evidence="13">
    <location>
        <begin position="6"/>
        <end position="32"/>
    </location>
</feature>
<evidence type="ECO:0000256" key="10">
    <source>
        <dbReference type="ARBA" id="ARBA00023136"/>
    </source>
</evidence>
<evidence type="ECO:0000256" key="1">
    <source>
        <dbReference type="ARBA" id="ARBA00004167"/>
    </source>
</evidence>
<evidence type="ECO:0000313" key="14">
    <source>
        <dbReference type="EMBL" id="KAK9937699.1"/>
    </source>
</evidence>
<name>A0AAW1XMW0_RUBAR</name>
<comment type="subcellular location">
    <subcellularLocation>
        <location evidence="1">Membrane</location>
        <topology evidence="1">Single-pass membrane protein</topology>
    </subcellularLocation>
</comment>
<reference evidence="14 15" key="1">
    <citation type="journal article" date="2023" name="G3 (Bethesda)">
        <title>A chromosome-length genome assembly and annotation of blackberry (Rubus argutus, cv. 'Hillquist').</title>
        <authorList>
            <person name="Bruna T."/>
            <person name="Aryal R."/>
            <person name="Dudchenko O."/>
            <person name="Sargent D.J."/>
            <person name="Mead D."/>
            <person name="Buti M."/>
            <person name="Cavallini A."/>
            <person name="Hytonen T."/>
            <person name="Andres J."/>
            <person name="Pham M."/>
            <person name="Weisz D."/>
            <person name="Mascagni F."/>
            <person name="Usai G."/>
            <person name="Natali L."/>
            <person name="Bassil N."/>
            <person name="Fernandez G.E."/>
            <person name="Lomsadze A."/>
            <person name="Armour M."/>
            <person name="Olukolu B."/>
            <person name="Poorten T."/>
            <person name="Britton C."/>
            <person name="Davik J."/>
            <person name="Ashrafi H."/>
            <person name="Aiden E.L."/>
            <person name="Borodovsky M."/>
            <person name="Worthington M."/>
        </authorList>
    </citation>
    <scope>NUCLEOTIDE SEQUENCE [LARGE SCALE GENOMIC DNA]</scope>
    <source>
        <strain evidence="14">PI 553951</strain>
    </source>
</reference>
<dbReference type="InterPro" id="IPR002401">
    <property type="entry name" value="Cyt_P450_E_grp-I"/>
</dbReference>
<dbReference type="GO" id="GO:0005506">
    <property type="term" value="F:iron ion binding"/>
    <property type="evidence" value="ECO:0007669"/>
    <property type="project" value="InterPro"/>
</dbReference>
<keyword evidence="6 13" id="KW-1133">Transmembrane helix</keyword>
<dbReference type="PANTHER" id="PTHR24282:SF255">
    <property type="entry name" value="CYTOCHROME P450 72A11-RELATED"/>
    <property type="match status" value="1"/>
</dbReference>
<keyword evidence="4 13" id="KW-0812">Transmembrane</keyword>
<evidence type="ECO:0000256" key="5">
    <source>
        <dbReference type="ARBA" id="ARBA00022723"/>
    </source>
</evidence>
<keyword evidence="15" id="KW-1185">Reference proteome</keyword>
<dbReference type="PANTHER" id="PTHR24282">
    <property type="entry name" value="CYTOCHROME P450 FAMILY MEMBER"/>
    <property type="match status" value="1"/>
</dbReference>
<dbReference type="Pfam" id="PF00067">
    <property type="entry name" value="p450"/>
    <property type="match status" value="1"/>
</dbReference>
<evidence type="ECO:0000256" key="13">
    <source>
        <dbReference type="SAM" id="Phobius"/>
    </source>
</evidence>
<dbReference type="InterPro" id="IPR017972">
    <property type="entry name" value="Cyt_P450_CS"/>
</dbReference>
<evidence type="ECO:0000256" key="4">
    <source>
        <dbReference type="ARBA" id="ARBA00022692"/>
    </source>
</evidence>
<dbReference type="AlphaFoldDB" id="A0AAW1XMW0"/>
<dbReference type="Gene3D" id="1.10.630.10">
    <property type="entry name" value="Cytochrome P450"/>
    <property type="match status" value="1"/>
</dbReference>
<comment type="cofactor">
    <cofactor evidence="11">
        <name>heme</name>
        <dbReference type="ChEBI" id="CHEBI:30413"/>
    </cofactor>
</comment>
<feature type="binding site" description="axial binding residue" evidence="11">
    <location>
        <position position="471"/>
    </location>
    <ligand>
        <name>heme</name>
        <dbReference type="ChEBI" id="CHEBI:30413"/>
    </ligand>
    <ligandPart>
        <name>Fe</name>
        <dbReference type="ChEBI" id="CHEBI:18248"/>
    </ligandPart>
</feature>
<evidence type="ECO:0000256" key="12">
    <source>
        <dbReference type="RuleBase" id="RU000461"/>
    </source>
</evidence>
<dbReference type="SUPFAM" id="SSF48264">
    <property type="entry name" value="Cytochrome P450"/>
    <property type="match status" value="1"/>
</dbReference>
<dbReference type="PRINTS" id="PR00385">
    <property type="entry name" value="P450"/>
</dbReference>
<dbReference type="InterPro" id="IPR050665">
    <property type="entry name" value="Cytochrome_P450_Monooxygen"/>
</dbReference>
<dbReference type="PROSITE" id="PS00086">
    <property type="entry name" value="CYTOCHROME_P450"/>
    <property type="match status" value="1"/>
</dbReference>
<evidence type="ECO:0000256" key="9">
    <source>
        <dbReference type="ARBA" id="ARBA00023033"/>
    </source>
</evidence>
<dbReference type="InterPro" id="IPR036396">
    <property type="entry name" value="Cyt_P450_sf"/>
</dbReference>
<evidence type="ECO:0000256" key="3">
    <source>
        <dbReference type="ARBA" id="ARBA00022617"/>
    </source>
</evidence>
<keyword evidence="5 11" id="KW-0479">Metal-binding</keyword>
<keyword evidence="3 11" id="KW-0349">Heme</keyword>
<keyword evidence="7 12" id="KW-0560">Oxidoreductase</keyword>
<proteinExistence type="inferred from homology"/>
<dbReference type="GO" id="GO:0016020">
    <property type="term" value="C:membrane"/>
    <property type="evidence" value="ECO:0007669"/>
    <property type="project" value="UniProtKB-SubCell"/>
</dbReference>
<dbReference type="CDD" id="cd20642">
    <property type="entry name" value="CYP72"/>
    <property type="match status" value="1"/>
</dbReference>